<accession>A0A7M7KGW5</accession>
<dbReference type="GeneID" id="111252120"/>
<protein>
    <submittedName>
        <fullName evidence="1">Uncharacterized protein</fullName>
    </submittedName>
</protein>
<dbReference type="KEGG" id="vde:111252120"/>
<sequence>MLLSNEKSTYRSGCLSSNERIVPLPLFHEHSKTSRTFNMVLDVSVSDSYGNSDYDELEATLRLSASLVRELVVGRRVPDPRKNYNRKFSEIVAVFNSLTSTGASAKAANNACANCGTRHADEVCTSDGNAPVAEGIRIVSALKSLFRRRRLCVDFATK</sequence>
<dbReference type="RefSeq" id="XP_022665321.1">
    <property type="nucleotide sequence ID" value="XM_022809586.1"/>
</dbReference>
<evidence type="ECO:0000313" key="1">
    <source>
        <dbReference type="EnsemblMetazoa" id="XP_022665321"/>
    </source>
</evidence>
<dbReference type="Proteomes" id="UP000594260">
    <property type="component" value="Unplaced"/>
</dbReference>
<reference evidence="1" key="1">
    <citation type="submission" date="2021-01" db="UniProtKB">
        <authorList>
            <consortium name="EnsemblMetazoa"/>
        </authorList>
    </citation>
    <scope>IDENTIFICATION</scope>
</reference>
<proteinExistence type="predicted"/>
<dbReference type="AlphaFoldDB" id="A0A7M7KGW5"/>
<evidence type="ECO:0000313" key="2">
    <source>
        <dbReference type="Proteomes" id="UP000594260"/>
    </source>
</evidence>
<name>A0A7M7KGW5_VARDE</name>
<organism evidence="1 2">
    <name type="scientific">Varroa destructor</name>
    <name type="common">Honeybee mite</name>
    <dbReference type="NCBI Taxonomy" id="109461"/>
    <lineage>
        <taxon>Eukaryota</taxon>
        <taxon>Metazoa</taxon>
        <taxon>Ecdysozoa</taxon>
        <taxon>Arthropoda</taxon>
        <taxon>Chelicerata</taxon>
        <taxon>Arachnida</taxon>
        <taxon>Acari</taxon>
        <taxon>Parasitiformes</taxon>
        <taxon>Mesostigmata</taxon>
        <taxon>Gamasina</taxon>
        <taxon>Dermanyssoidea</taxon>
        <taxon>Varroidae</taxon>
        <taxon>Varroa</taxon>
    </lineage>
</organism>
<keyword evidence="2" id="KW-1185">Reference proteome</keyword>
<dbReference type="InParanoid" id="A0A7M7KGW5"/>
<dbReference type="EnsemblMetazoa" id="XM_022809586">
    <property type="protein sequence ID" value="XP_022665321"/>
    <property type="gene ID" value="LOC111252120"/>
</dbReference>